<evidence type="ECO:0000256" key="1">
    <source>
        <dbReference type="ARBA" id="ARBA00004479"/>
    </source>
</evidence>
<dbReference type="Pfam" id="PF05450">
    <property type="entry name" value="Nicastrin"/>
    <property type="match status" value="1"/>
</dbReference>
<evidence type="ECO:0000256" key="7">
    <source>
        <dbReference type="ARBA" id="ARBA00022989"/>
    </source>
</evidence>
<comment type="similarity">
    <text evidence="2">Belongs to the nicastrin family.</text>
</comment>
<dbReference type="AlphaFoldDB" id="A0AAV5TYX6"/>
<dbReference type="InterPro" id="IPR041084">
    <property type="entry name" value="Ncstrn_small"/>
</dbReference>
<dbReference type="GO" id="GO:0007220">
    <property type="term" value="P:Notch receptor processing"/>
    <property type="evidence" value="ECO:0007669"/>
    <property type="project" value="TreeGrafter"/>
</dbReference>
<dbReference type="Proteomes" id="UP001432027">
    <property type="component" value="Unassembled WGS sequence"/>
</dbReference>
<evidence type="ECO:0000256" key="9">
    <source>
        <dbReference type="ARBA" id="ARBA00023180"/>
    </source>
</evidence>
<keyword evidence="7" id="KW-1133">Transmembrane helix</keyword>
<keyword evidence="5 10" id="KW-0732">Signal</keyword>
<gene>
    <name evidence="12" type="ORF">PENTCL1PPCAC_21851</name>
</gene>
<keyword evidence="9" id="KW-0325">Glycoprotein</keyword>
<name>A0AAV5TYX6_9BILA</name>
<protein>
    <recommendedName>
        <fullName evidence="3">Nicastrin</fullName>
    </recommendedName>
</protein>
<feature type="chain" id="PRO_5043697405" description="Nicastrin" evidence="10">
    <location>
        <begin position="34"/>
        <end position="738"/>
    </location>
</feature>
<evidence type="ECO:0000256" key="4">
    <source>
        <dbReference type="ARBA" id="ARBA00022692"/>
    </source>
</evidence>
<feature type="non-terminal residue" evidence="12">
    <location>
        <position position="1"/>
    </location>
</feature>
<evidence type="ECO:0000313" key="13">
    <source>
        <dbReference type="Proteomes" id="UP001432027"/>
    </source>
</evidence>
<accession>A0AAV5TYX6</accession>
<keyword evidence="6" id="KW-0914">Notch signaling pathway</keyword>
<reference evidence="12" key="1">
    <citation type="submission" date="2023-10" db="EMBL/GenBank/DDBJ databases">
        <title>Genome assembly of Pristionchus species.</title>
        <authorList>
            <person name="Yoshida K."/>
            <person name="Sommer R.J."/>
        </authorList>
    </citation>
    <scope>NUCLEOTIDE SEQUENCE</scope>
    <source>
        <strain evidence="12">RS0144</strain>
    </source>
</reference>
<dbReference type="GO" id="GO:0005886">
    <property type="term" value="C:plasma membrane"/>
    <property type="evidence" value="ECO:0007669"/>
    <property type="project" value="UniProtKB-ARBA"/>
</dbReference>
<dbReference type="GO" id="GO:0016485">
    <property type="term" value="P:protein processing"/>
    <property type="evidence" value="ECO:0007669"/>
    <property type="project" value="InterPro"/>
</dbReference>
<evidence type="ECO:0000256" key="8">
    <source>
        <dbReference type="ARBA" id="ARBA00023136"/>
    </source>
</evidence>
<feature type="signal peptide" evidence="10">
    <location>
        <begin position="1"/>
        <end position="33"/>
    </location>
</feature>
<keyword evidence="4" id="KW-0812">Transmembrane</keyword>
<feature type="domain" description="Nicastrin small lobe" evidence="11">
    <location>
        <begin position="53"/>
        <end position="241"/>
    </location>
</feature>
<keyword evidence="13" id="KW-1185">Reference proteome</keyword>
<evidence type="ECO:0000256" key="5">
    <source>
        <dbReference type="ARBA" id="ARBA00022729"/>
    </source>
</evidence>
<evidence type="ECO:0000313" key="12">
    <source>
        <dbReference type="EMBL" id="GMS99676.1"/>
    </source>
</evidence>
<dbReference type="Pfam" id="PF18266">
    <property type="entry name" value="Ncstrn_small"/>
    <property type="match status" value="1"/>
</dbReference>
<keyword evidence="8" id="KW-0472">Membrane</keyword>
<dbReference type="GO" id="GO:0007219">
    <property type="term" value="P:Notch signaling pathway"/>
    <property type="evidence" value="ECO:0007669"/>
    <property type="project" value="UniProtKB-KW"/>
</dbReference>
<dbReference type="PANTHER" id="PTHR21092">
    <property type="entry name" value="NICASTRIN"/>
    <property type="match status" value="1"/>
</dbReference>
<dbReference type="InterPro" id="IPR008710">
    <property type="entry name" value="Nicastrin"/>
</dbReference>
<evidence type="ECO:0000259" key="11">
    <source>
        <dbReference type="Pfam" id="PF18266"/>
    </source>
</evidence>
<evidence type="ECO:0000256" key="3">
    <source>
        <dbReference type="ARBA" id="ARBA00015303"/>
    </source>
</evidence>
<dbReference type="Gene3D" id="3.40.630.10">
    <property type="entry name" value="Zn peptidases"/>
    <property type="match status" value="1"/>
</dbReference>
<dbReference type="SUPFAM" id="SSF53187">
    <property type="entry name" value="Zn-dependent exopeptidases"/>
    <property type="match status" value="1"/>
</dbReference>
<comment type="subcellular location">
    <subcellularLocation>
        <location evidence="1">Membrane</location>
        <topology evidence="1">Single-pass type I membrane protein</topology>
    </subcellularLocation>
</comment>
<dbReference type="EMBL" id="BTSX01000005">
    <property type="protein sequence ID" value="GMS99676.1"/>
    <property type="molecule type" value="Genomic_DNA"/>
</dbReference>
<evidence type="ECO:0000256" key="2">
    <source>
        <dbReference type="ARBA" id="ARBA00007717"/>
    </source>
</evidence>
<organism evidence="12 13">
    <name type="scientific">Pristionchus entomophagus</name>
    <dbReference type="NCBI Taxonomy" id="358040"/>
    <lineage>
        <taxon>Eukaryota</taxon>
        <taxon>Metazoa</taxon>
        <taxon>Ecdysozoa</taxon>
        <taxon>Nematoda</taxon>
        <taxon>Chromadorea</taxon>
        <taxon>Rhabditida</taxon>
        <taxon>Rhabditina</taxon>
        <taxon>Diplogasteromorpha</taxon>
        <taxon>Diplogasteroidea</taxon>
        <taxon>Neodiplogasteridae</taxon>
        <taxon>Pristionchus</taxon>
    </lineage>
</organism>
<comment type="caution">
    <text evidence="12">The sequence shown here is derived from an EMBL/GenBank/DDBJ whole genome shotgun (WGS) entry which is preliminary data.</text>
</comment>
<proteinExistence type="inferred from homology"/>
<dbReference type="PANTHER" id="PTHR21092:SF0">
    <property type="entry name" value="NICASTRIN"/>
    <property type="match status" value="1"/>
</dbReference>
<sequence length="738" mass="81463">SRRVVGRSTAAMGTTSGRVLLLLAAIAAHQAAAFGEMKEQVMVGLPIDSTGFCFRLLNATHEFGCGASKNGDEGVIVVARSKVDVEGARDGWKERFPNYKGGFVMLMDELLLNGETAPLLISSDRVSGVLLMPTKEGETVDKNLPLSGEPACPNRQSSLYSDWRACGSSRDAKQWNEKGAMMEQGMRFTQWTKPLNRVLNETVLETMIKCHDAYNLPEAQPRADKVEGRLCAVSIKIFNMASGSSTECIRRQTEGIVALSTTRKLCDPLADLNVFGVFPPGVQNKTGSGEYLAILARMDGVATVSDSAPATYGTMTSVVAALTAAKVIGDNLDAFEKASANSNKRVLFAFLHGESFDYVGSSRWVYDMEHGAFPKQRKRGDAPTEVPELISLDKIWLAMELQQIDESMTLHAHVDGKNHAADEKGKIKKLLVHMKKKMGEDGYNLQQERVNNNGVLPPSSLHSILKARRQTPSVLVTSFNEQYRNLRYHSTYDRITRGKEEEEKVKKAIKAVAEGVVAVMAEHVGIDMTQREKIKIDEKWLSTLSECFLATTKIPTCSYFQAMLKNTTSEGAKLDRSTFISAGHQSLVRHLINKLMIIATGEHNSTLNVRDEESCKHVDVKQGLYEYEWQFDPVANDSFCWRTSVFIGVAESPAFIPNEKGVLDIAGRAANYSTWTESVFTIGHEYQLFLVESRPADWTLLMAGLITTLFAVLIVGRCDESSFIVDEGERAAEEGEPL</sequence>
<evidence type="ECO:0000256" key="6">
    <source>
        <dbReference type="ARBA" id="ARBA00022976"/>
    </source>
</evidence>
<evidence type="ECO:0000256" key="10">
    <source>
        <dbReference type="SAM" id="SignalP"/>
    </source>
</evidence>